<dbReference type="EMBL" id="GG738884">
    <property type="protein sequence ID" value="EFC41676.1"/>
    <property type="molecule type" value="Genomic_DNA"/>
</dbReference>
<sequence>MLKANNDGKEITFRFNSLQVLSKTPTLLSLEELVEIEKQSSEDELSEQELELTPIATSFHSGCLIHAPYNQLIIVGGCFDEDDEWYEEESCTNEVMSFNYMENKWKLLFSRVLNDDESTSTTVEESDTNNVQEQISHINISSDEQYLERIVQSPIIQQSSSTAERRSNTPPRIWGHSCSYSPLTRSLYVFGGINYHDEYNEHLFSFSLDRREWKKIDAQKDSSMEELPCGRQGHRTVYIPSIHKMVLFGGFSSSHLDDFCEFDVRNNTWSRVEEDPAFLMNRPSCREVFSMIYAENRNSIIIFGGKTEDERYSDLREFSLTTRRWTLLYQGKIKKTNHNGNTKKVTKLFKDIPSERSSHTAVYLENYQKMIILSGYDGEEWFCDCYEFDFNTMQWDGIKLETKDLPDTDREIFTKGFSSHVAEFNNITNEMLVFGGWDGEIDSNILFSIKIPSYHSVAMKFKLLSMNDLFSDVSIHCNEH</sequence>
<proteinExistence type="predicted"/>
<dbReference type="OrthoDB" id="10250130at2759"/>
<dbReference type="AlphaFoldDB" id="D2VNK9"/>
<keyword evidence="2" id="KW-1185">Reference proteome</keyword>
<accession>D2VNK9</accession>
<reference evidence="1 2" key="1">
    <citation type="journal article" date="2010" name="Cell">
        <title>The genome of Naegleria gruberi illuminates early eukaryotic versatility.</title>
        <authorList>
            <person name="Fritz-Laylin L.K."/>
            <person name="Prochnik S.E."/>
            <person name="Ginger M.L."/>
            <person name="Dacks J.B."/>
            <person name="Carpenter M.L."/>
            <person name="Field M.C."/>
            <person name="Kuo A."/>
            <person name="Paredez A."/>
            <person name="Chapman J."/>
            <person name="Pham J."/>
            <person name="Shu S."/>
            <person name="Neupane R."/>
            <person name="Cipriano M."/>
            <person name="Mancuso J."/>
            <person name="Tu H."/>
            <person name="Salamov A."/>
            <person name="Lindquist E."/>
            <person name="Shapiro H."/>
            <person name="Lucas S."/>
            <person name="Grigoriev I.V."/>
            <person name="Cande W.Z."/>
            <person name="Fulton C."/>
            <person name="Rokhsar D.S."/>
            <person name="Dawson S.C."/>
        </authorList>
    </citation>
    <scope>NUCLEOTIDE SEQUENCE [LARGE SCALE GENOMIC DNA]</scope>
    <source>
        <strain evidence="1 2">NEG-M</strain>
    </source>
</reference>
<dbReference type="Pfam" id="PF24681">
    <property type="entry name" value="Kelch_KLHDC2_KLHL20_DRC7"/>
    <property type="match status" value="1"/>
</dbReference>
<dbReference type="Proteomes" id="UP000006671">
    <property type="component" value="Unassembled WGS sequence"/>
</dbReference>
<dbReference type="GeneID" id="8855058"/>
<evidence type="ECO:0000313" key="1">
    <source>
        <dbReference type="EMBL" id="EFC41676.1"/>
    </source>
</evidence>
<dbReference type="KEGG" id="ngr:NAEGRDRAFT_70537"/>
<dbReference type="eggNOG" id="KOG0379">
    <property type="taxonomic scope" value="Eukaryota"/>
</dbReference>
<gene>
    <name evidence="1" type="ORF">NAEGRDRAFT_70537</name>
</gene>
<name>D2VNK9_NAEGR</name>
<dbReference type="InterPro" id="IPR015915">
    <property type="entry name" value="Kelch-typ_b-propeller"/>
</dbReference>
<dbReference type="RefSeq" id="XP_002674420.1">
    <property type="nucleotide sequence ID" value="XM_002674374.1"/>
</dbReference>
<dbReference type="PANTHER" id="PTHR23244">
    <property type="entry name" value="KELCH REPEAT DOMAIN"/>
    <property type="match status" value="1"/>
</dbReference>
<dbReference type="OMA" id="TSFHSGC"/>
<dbReference type="VEuPathDB" id="AmoebaDB:NAEGRDRAFT_70537"/>
<dbReference type="SUPFAM" id="SSF117281">
    <property type="entry name" value="Kelch motif"/>
    <property type="match status" value="1"/>
</dbReference>
<protein>
    <submittedName>
        <fullName evidence="1">Predicted protein</fullName>
    </submittedName>
</protein>
<evidence type="ECO:0000313" key="2">
    <source>
        <dbReference type="Proteomes" id="UP000006671"/>
    </source>
</evidence>
<organism evidence="2">
    <name type="scientific">Naegleria gruberi</name>
    <name type="common">Amoeba</name>
    <dbReference type="NCBI Taxonomy" id="5762"/>
    <lineage>
        <taxon>Eukaryota</taxon>
        <taxon>Discoba</taxon>
        <taxon>Heterolobosea</taxon>
        <taxon>Tetramitia</taxon>
        <taxon>Eutetramitia</taxon>
        <taxon>Vahlkampfiidae</taxon>
        <taxon>Naegleria</taxon>
    </lineage>
</organism>
<dbReference type="InParanoid" id="D2VNK9"/>
<dbReference type="Gene3D" id="2.120.10.80">
    <property type="entry name" value="Kelch-type beta propeller"/>
    <property type="match status" value="2"/>
</dbReference>
<dbReference type="PANTHER" id="PTHR23244:SF471">
    <property type="entry name" value="GUANINE NUCLEOTIDE-BINDING PROTEIN SUBUNIT BETA 1-RELATED"/>
    <property type="match status" value="1"/>
</dbReference>